<dbReference type="Gene3D" id="3.80.10.10">
    <property type="entry name" value="Ribonuclease Inhibitor"/>
    <property type="match status" value="1"/>
</dbReference>
<dbReference type="PANTHER" id="PTHR48065:SF75">
    <property type="entry name" value="LEUCINE-RICH REPEAT-CONTAINING N-TERMINAL PLANT-TYPE DOMAIN-CONTAINING PROTEIN"/>
    <property type="match status" value="1"/>
</dbReference>
<evidence type="ECO:0000313" key="4">
    <source>
        <dbReference type="EMBL" id="CAF2116332.1"/>
    </source>
</evidence>
<sequence length="181" mass="21291">MRTYERYWWWVKEKKQMALVLFMIVTLMLQLQMKGCVGCLETERTGLLQLKSYLKNGFEVEEESMMKSWSHDDPSSDCCHWERVKCSDATGGHVVHLSLKDLILASYALENQSLNLSLLHSFPRLQSLDLSFNKFSDLFDPINGTVLVTFRESHPFILLDLLRLYYYFFNTIHEDLYIQSS</sequence>
<keyword evidence="6" id="KW-1185">Reference proteome</keyword>
<dbReference type="PANTHER" id="PTHR48065">
    <property type="entry name" value="OS10G0469600 PROTEIN"/>
    <property type="match status" value="1"/>
</dbReference>
<evidence type="ECO:0000256" key="1">
    <source>
        <dbReference type="ARBA" id="ARBA00022614"/>
    </source>
</evidence>
<dbReference type="SUPFAM" id="SSF52058">
    <property type="entry name" value="L domain-like"/>
    <property type="match status" value="1"/>
</dbReference>
<reference evidence="4" key="3">
    <citation type="submission" date="2021-01" db="EMBL/GenBank/DDBJ databases">
        <authorList>
            <consortium name="Genoscope - CEA"/>
            <person name="William W."/>
        </authorList>
    </citation>
    <scope>NUCLEOTIDE SEQUENCE</scope>
</reference>
<dbReference type="Gramene" id="CDY09921">
    <property type="protein sequence ID" value="CDY09921"/>
    <property type="gene ID" value="GSBRNA2T00031688001"/>
</dbReference>
<dbReference type="PaxDb" id="3708-A0A078F953"/>
<evidence type="ECO:0000259" key="3">
    <source>
        <dbReference type="Pfam" id="PF08263"/>
    </source>
</evidence>
<dbReference type="InterPro" id="IPR013210">
    <property type="entry name" value="LRR_N_plant-typ"/>
</dbReference>
<proteinExistence type="predicted"/>
<feature type="domain" description="Leucine-rich repeat-containing N-terminal plant-type" evidence="3">
    <location>
        <begin position="41"/>
        <end position="87"/>
    </location>
</feature>
<dbReference type="Pfam" id="PF08263">
    <property type="entry name" value="LRRNT_2"/>
    <property type="match status" value="1"/>
</dbReference>
<dbReference type="STRING" id="3708.A0A078F953"/>
<evidence type="ECO:0000313" key="5">
    <source>
        <dbReference type="EMBL" id="CDY09921.1"/>
    </source>
</evidence>
<accession>A0A078F953</accession>
<reference evidence="5" key="2">
    <citation type="submission" date="2014-06" db="EMBL/GenBank/DDBJ databases">
        <authorList>
            <person name="Genoscope - CEA"/>
        </authorList>
    </citation>
    <scope>NUCLEOTIDE SEQUENCE</scope>
</reference>
<dbReference type="Proteomes" id="UP000028999">
    <property type="component" value="Unassembled WGS sequence"/>
</dbReference>
<dbReference type="Proteomes" id="UP001295469">
    <property type="component" value="Chromosome C08"/>
</dbReference>
<keyword evidence="1" id="KW-0433">Leucine-rich repeat</keyword>
<organism evidence="5 6">
    <name type="scientific">Brassica napus</name>
    <name type="common">Rape</name>
    <dbReference type="NCBI Taxonomy" id="3708"/>
    <lineage>
        <taxon>Eukaryota</taxon>
        <taxon>Viridiplantae</taxon>
        <taxon>Streptophyta</taxon>
        <taxon>Embryophyta</taxon>
        <taxon>Tracheophyta</taxon>
        <taxon>Spermatophyta</taxon>
        <taxon>Magnoliopsida</taxon>
        <taxon>eudicotyledons</taxon>
        <taxon>Gunneridae</taxon>
        <taxon>Pentapetalae</taxon>
        <taxon>rosids</taxon>
        <taxon>malvids</taxon>
        <taxon>Brassicales</taxon>
        <taxon>Brassicaceae</taxon>
        <taxon>Brassiceae</taxon>
        <taxon>Brassica</taxon>
    </lineage>
</organism>
<protein>
    <submittedName>
        <fullName evidence="4">(rape) hypothetical protein</fullName>
    </submittedName>
    <submittedName>
        <fullName evidence="5">BnaC08g45300D protein</fullName>
    </submittedName>
</protein>
<keyword evidence="2" id="KW-0677">Repeat</keyword>
<dbReference type="InterPro" id="IPR032675">
    <property type="entry name" value="LRR_dom_sf"/>
</dbReference>
<dbReference type="AlphaFoldDB" id="A0A078F953"/>
<evidence type="ECO:0000313" key="6">
    <source>
        <dbReference type="Proteomes" id="UP000028999"/>
    </source>
</evidence>
<evidence type="ECO:0000256" key="2">
    <source>
        <dbReference type="ARBA" id="ARBA00022737"/>
    </source>
</evidence>
<dbReference type="OMA" id="FFNTIHE"/>
<name>A0A078F953_BRANA</name>
<gene>
    <name evidence="5" type="primary">BnaC08g45300D</name>
    <name evidence="4" type="ORF">DARMORV10_C08P50620.1</name>
    <name evidence="5" type="ORF">GSBRNA2T00031688001</name>
</gene>
<dbReference type="EMBL" id="HG994372">
    <property type="protein sequence ID" value="CAF2116332.1"/>
    <property type="molecule type" value="Genomic_DNA"/>
</dbReference>
<reference evidence="5 6" key="1">
    <citation type="journal article" date="2014" name="Science">
        <title>Plant genetics. Early allopolyploid evolution in the post-Neolithic Brassica napus oilseed genome.</title>
        <authorList>
            <person name="Chalhoub B."/>
            <person name="Denoeud F."/>
            <person name="Liu S."/>
            <person name="Parkin I.A."/>
            <person name="Tang H."/>
            <person name="Wang X."/>
            <person name="Chiquet J."/>
            <person name="Belcram H."/>
            <person name="Tong C."/>
            <person name="Samans B."/>
            <person name="Correa M."/>
            <person name="Da Silva C."/>
            <person name="Just J."/>
            <person name="Falentin C."/>
            <person name="Koh C.S."/>
            <person name="Le Clainche I."/>
            <person name="Bernard M."/>
            <person name="Bento P."/>
            <person name="Noel B."/>
            <person name="Labadie K."/>
            <person name="Alberti A."/>
            <person name="Charles M."/>
            <person name="Arnaud D."/>
            <person name="Guo H."/>
            <person name="Daviaud C."/>
            <person name="Alamery S."/>
            <person name="Jabbari K."/>
            <person name="Zhao M."/>
            <person name="Edger P.P."/>
            <person name="Chelaifa H."/>
            <person name="Tack D."/>
            <person name="Lassalle G."/>
            <person name="Mestiri I."/>
            <person name="Schnel N."/>
            <person name="Le Paslier M.C."/>
            <person name="Fan G."/>
            <person name="Renault V."/>
            <person name="Bayer P.E."/>
            <person name="Golicz A.A."/>
            <person name="Manoli S."/>
            <person name="Lee T.H."/>
            <person name="Thi V.H."/>
            <person name="Chalabi S."/>
            <person name="Hu Q."/>
            <person name="Fan C."/>
            <person name="Tollenaere R."/>
            <person name="Lu Y."/>
            <person name="Battail C."/>
            <person name="Shen J."/>
            <person name="Sidebottom C.H."/>
            <person name="Wang X."/>
            <person name="Canaguier A."/>
            <person name="Chauveau A."/>
            <person name="Berard A."/>
            <person name="Deniot G."/>
            <person name="Guan M."/>
            <person name="Liu Z."/>
            <person name="Sun F."/>
            <person name="Lim Y.P."/>
            <person name="Lyons E."/>
            <person name="Town C.D."/>
            <person name="Bancroft I."/>
            <person name="Wang X."/>
            <person name="Meng J."/>
            <person name="Ma J."/>
            <person name="Pires J.C."/>
            <person name="King G.J."/>
            <person name="Brunel D."/>
            <person name="Delourme R."/>
            <person name="Renard M."/>
            <person name="Aury J.M."/>
            <person name="Adams K.L."/>
            <person name="Batley J."/>
            <person name="Snowdon R.J."/>
            <person name="Tost J."/>
            <person name="Edwards D."/>
            <person name="Zhou Y."/>
            <person name="Hua W."/>
            <person name="Sharpe A.G."/>
            <person name="Paterson A.H."/>
            <person name="Guan C."/>
            <person name="Wincker P."/>
        </authorList>
    </citation>
    <scope>NUCLEOTIDE SEQUENCE [LARGE SCALE GENOMIC DNA]</scope>
    <source>
        <strain evidence="6">cv. Darmor-bzh</strain>
    </source>
</reference>
<dbReference type="EMBL" id="LK032000">
    <property type="protein sequence ID" value="CDY09921.1"/>
    <property type="molecule type" value="Genomic_DNA"/>
</dbReference>